<feature type="compositionally biased region" description="Basic and acidic residues" evidence="1">
    <location>
        <begin position="63"/>
        <end position="81"/>
    </location>
</feature>
<proteinExistence type="predicted"/>
<feature type="region of interest" description="Disordered" evidence="1">
    <location>
        <begin position="1"/>
        <end position="81"/>
    </location>
</feature>
<dbReference type="AlphaFoldDB" id="A0A6J4MJP6"/>
<feature type="non-terminal residue" evidence="2">
    <location>
        <position position="1"/>
    </location>
</feature>
<feature type="compositionally biased region" description="Basic and acidic residues" evidence="1">
    <location>
        <begin position="12"/>
        <end position="26"/>
    </location>
</feature>
<sequence>GRRPPPAAGTARSERRPRDAACRAPRDPAGAPPHAHGGRGRDALRPVAPLRRHHRRPPPRQRPRTERRPAHGADPRDPGTV</sequence>
<evidence type="ECO:0000313" key="2">
    <source>
        <dbReference type="EMBL" id="CAA9361591.1"/>
    </source>
</evidence>
<dbReference type="EMBL" id="CADCTW010000205">
    <property type="protein sequence ID" value="CAA9361591.1"/>
    <property type="molecule type" value="Genomic_DNA"/>
</dbReference>
<accession>A0A6J4MJP6</accession>
<feature type="non-terminal residue" evidence="2">
    <location>
        <position position="81"/>
    </location>
</feature>
<name>A0A6J4MJP6_9BACT</name>
<reference evidence="2" key="1">
    <citation type="submission" date="2020-02" db="EMBL/GenBank/DDBJ databases">
        <authorList>
            <person name="Meier V. D."/>
        </authorList>
    </citation>
    <scope>NUCLEOTIDE SEQUENCE</scope>
    <source>
        <strain evidence="2">AVDCRST_MAG68</strain>
    </source>
</reference>
<feature type="compositionally biased region" description="Basic residues" evidence="1">
    <location>
        <begin position="50"/>
        <end position="62"/>
    </location>
</feature>
<protein>
    <submittedName>
        <fullName evidence="2">Uncharacterized protein</fullName>
    </submittedName>
</protein>
<gene>
    <name evidence="2" type="ORF">AVDCRST_MAG68-4488</name>
</gene>
<organism evidence="2">
    <name type="scientific">uncultured Gemmatimonadota bacterium</name>
    <dbReference type="NCBI Taxonomy" id="203437"/>
    <lineage>
        <taxon>Bacteria</taxon>
        <taxon>Pseudomonadati</taxon>
        <taxon>Gemmatimonadota</taxon>
        <taxon>environmental samples</taxon>
    </lineage>
</organism>
<evidence type="ECO:0000256" key="1">
    <source>
        <dbReference type="SAM" id="MobiDB-lite"/>
    </source>
</evidence>